<dbReference type="EMBL" id="WMBA01000102">
    <property type="protein sequence ID" value="MTD59414.1"/>
    <property type="molecule type" value="Genomic_DNA"/>
</dbReference>
<dbReference type="SUPFAM" id="SSF53756">
    <property type="entry name" value="UDP-Glycosyltransferase/glycogen phosphorylase"/>
    <property type="match status" value="1"/>
</dbReference>
<dbReference type="Proteomes" id="UP000440096">
    <property type="component" value="Unassembled WGS sequence"/>
</dbReference>
<dbReference type="OrthoDB" id="3661391at2"/>
<gene>
    <name evidence="1" type="ORF">GKO32_36340</name>
</gene>
<protein>
    <recommendedName>
        <fullName evidence="3">Translation initiation factor 2</fullName>
    </recommendedName>
</protein>
<name>A0A6N7ZC99_9PSEU</name>
<reference evidence="1 2" key="1">
    <citation type="submission" date="2019-11" db="EMBL/GenBank/DDBJ databases">
        <title>Draft genome of Amycolatopsis RM579.</title>
        <authorList>
            <person name="Duangmal K."/>
            <person name="Mingma R."/>
        </authorList>
    </citation>
    <scope>NUCLEOTIDE SEQUENCE [LARGE SCALE GENOMIC DNA]</scope>
    <source>
        <strain evidence="1 2">RM579</strain>
    </source>
</reference>
<dbReference type="Gene3D" id="3.40.50.12580">
    <property type="match status" value="1"/>
</dbReference>
<sequence>MPVDSWSTVQAERTVLAVVHNTTAATRLFDILPLFAEDPRVETVFTCPGSSAFTRGTNEFLARAGITQVLPWPQALRHRADFAIAASYGGDLHEISAPLMVVPHGMGYNKFLETNGLSGVFGLSSPWLLHRNEPVPSVLVLSHHEQLARLGESCPEAVGVALVAGDPSFDRMLASRPLRETYRQALGVRPGQRLVVVSSTWGASSLYGKDPDLIRRLAAQLDLDTYRLVVALHPNITGHHSPWQVRMWLADCARAGVLVLPDELLWGPALVAADLTVGDHGSVSFYSAALGTPLLLAAAPADAVDPKSPVGRLLEVTPKLDPAAPAAPQLERALDGHEPVRSITDLTTSLPGKSAAVLRETIYRWLDLPTPRASVETRALPVPRVASPPAHAQLVRVEFGAAEPKATRFAAEALREPAWVPADTHLVVDTREPGMRLLDLADIIVHDRPADAQRWIESTLRALPGCQVAAARVDDRTWMMGTAEKLLVRLDGVTGPAAAFAAVLLHGHFPPRLTVLTGAERHTASVTVLSSAGPAGLRPRCSAR</sequence>
<organism evidence="1 2">
    <name type="scientific">Amycolatopsis pithecellobii</name>
    <dbReference type="NCBI Taxonomy" id="664692"/>
    <lineage>
        <taxon>Bacteria</taxon>
        <taxon>Bacillati</taxon>
        <taxon>Actinomycetota</taxon>
        <taxon>Actinomycetes</taxon>
        <taxon>Pseudonocardiales</taxon>
        <taxon>Pseudonocardiaceae</taxon>
        <taxon>Amycolatopsis</taxon>
    </lineage>
</organism>
<evidence type="ECO:0000313" key="2">
    <source>
        <dbReference type="Proteomes" id="UP000440096"/>
    </source>
</evidence>
<proteinExistence type="predicted"/>
<keyword evidence="2" id="KW-1185">Reference proteome</keyword>
<dbReference type="AlphaFoldDB" id="A0A6N7ZC99"/>
<dbReference type="InterPro" id="IPR043148">
    <property type="entry name" value="TagF_C"/>
</dbReference>
<accession>A0A6N7ZC99</accession>
<comment type="caution">
    <text evidence="1">The sequence shown here is derived from an EMBL/GenBank/DDBJ whole genome shotgun (WGS) entry which is preliminary data.</text>
</comment>
<evidence type="ECO:0008006" key="3">
    <source>
        <dbReference type="Google" id="ProtNLM"/>
    </source>
</evidence>
<evidence type="ECO:0000313" key="1">
    <source>
        <dbReference type="EMBL" id="MTD59414.1"/>
    </source>
</evidence>
<dbReference type="RefSeq" id="WP_154761449.1">
    <property type="nucleotide sequence ID" value="NZ_WMBA01000102.1"/>
</dbReference>